<feature type="transmembrane region" description="Helical" evidence="1">
    <location>
        <begin position="12"/>
        <end position="34"/>
    </location>
</feature>
<dbReference type="OrthoDB" id="8159842at2"/>
<accession>A0A0Q3L6W9</accession>
<organism evidence="2 4">
    <name type="scientific">Bosea thiooxidans</name>
    <dbReference type="NCBI Taxonomy" id="53254"/>
    <lineage>
        <taxon>Bacteria</taxon>
        <taxon>Pseudomonadati</taxon>
        <taxon>Pseudomonadota</taxon>
        <taxon>Alphaproteobacteria</taxon>
        <taxon>Hyphomicrobiales</taxon>
        <taxon>Boseaceae</taxon>
        <taxon>Bosea</taxon>
    </lineage>
</organism>
<feature type="transmembrane region" description="Helical" evidence="1">
    <location>
        <begin position="104"/>
        <end position="123"/>
    </location>
</feature>
<reference evidence="3 5" key="2">
    <citation type="submission" date="2017-02" db="EMBL/GenBank/DDBJ databases">
        <authorList>
            <person name="Peterson S.W."/>
        </authorList>
    </citation>
    <scope>NUCLEOTIDE SEQUENCE [LARGE SCALE GENOMIC DNA]</scope>
    <source>
        <strain evidence="3 5">DSM 9653</strain>
    </source>
</reference>
<keyword evidence="1" id="KW-0472">Membrane</keyword>
<evidence type="ECO:0000256" key="1">
    <source>
        <dbReference type="SAM" id="Phobius"/>
    </source>
</evidence>
<evidence type="ECO:0000313" key="3">
    <source>
        <dbReference type="EMBL" id="SKB96499.1"/>
    </source>
</evidence>
<evidence type="ECO:0000313" key="4">
    <source>
        <dbReference type="Proteomes" id="UP000051562"/>
    </source>
</evidence>
<dbReference type="EMBL" id="LMAR01000001">
    <property type="protein sequence ID" value="KQK32476.1"/>
    <property type="molecule type" value="Genomic_DNA"/>
</dbReference>
<proteinExistence type="predicted"/>
<gene>
    <name evidence="2" type="ORF">ARD30_01470</name>
    <name evidence="3" type="ORF">SAMN05660750_03281</name>
</gene>
<keyword evidence="1" id="KW-0812">Transmembrane</keyword>
<evidence type="ECO:0000313" key="5">
    <source>
        <dbReference type="Proteomes" id="UP000190130"/>
    </source>
</evidence>
<dbReference type="AlphaFoldDB" id="A0A0Q3L6W9"/>
<dbReference type="EMBL" id="FUYX01000009">
    <property type="protein sequence ID" value="SKB96499.1"/>
    <property type="molecule type" value="Genomic_DNA"/>
</dbReference>
<dbReference type="RefSeq" id="WP_055726421.1">
    <property type="nucleotide sequence ID" value="NZ_FUYX01000009.1"/>
</dbReference>
<name>A0A0Q3L6W9_9HYPH</name>
<dbReference type="STRING" id="53254.SAMN05660750_03281"/>
<keyword evidence="1" id="KW-1133">Transmembrane helix</keyword>
<evidence type="ECO:0000313" key="2">
    <source>
        <dbReference type="EMBL" id="KQK32476.1"/>
    </source>
</evidence>
<sequence length="177" mass="19360">MTETVPFYSTTIPLAFFIWGPVLVVVLFWAVGFWSSRQGVPRMLESDWDGYNVADVEKLFTLYGDERRARYRNRVLPADVACAFTYAIVGALLIAGLAMRGQPWWVAALCGGGWLLGGLCDVAENFAVARLLDRYPQVDGGNVAFASTMTRLKLVLFALGVAGALVAAYLVFRPLAA</sequence>
<keyword evidence="4" id="KW-1185">Reference proteome</keyword>
<feature type="transmembrane region" description="Helical" evidence="1">
    <location>
        <begin position="76"/>
        <end position="98"/>
    </location>
</feature>
<dbReference type="Proteomes" id="UP000190130">
    <property type="component" value="Unassembled WGS sequence"/>
</dbReference>
<dbReference type="Proteomes" id="UP000051562">
    <property type="component" value="Unassembled WGS sequence"/>
</dbReference>
<reference evidence="2 4" key="1">
    <citation type="submission" date="2015-10" db="EMBL/GenBank/DDBJ databases">
        <title>Draft genome of Bosea thiooxidans.</title>
        <authorList>
            <person name="Wang X."/>
        </authorList>
    </citation>
    <scope>NUCLEOTIDE SEQUENCE [LARGE SCALE GENOMIC DNA]</scope>
    <source>
        <strain evidence="2 4">CGMCC 9174</strain>
    </source>
</reference>
<feature type="transmembrane region" description="Helical" evidence="1">
    <location>
        <begin position="154"/>
        <end position="172"/>
    </location>
</feature>
<protein>
    <submittedName>
        <fullName evidence="2">Uncharacterized protein</fullName>
    </submittedName>
</protein>